<proteinExistence type="predicted"/>
<comment type="caution">
    <text evidence="1">The sequence shown here is derived from an EMBL/GenBank/DDBJ whole genome shotgun (WGS) entry which is preliminary data.</text>
</comment>
<dbReference type="PROSITE" id="PS51257">
    <property type="entry name" value="PROKAR_LIPOPROTEIN"/>
    <property type="match status" value="1"/>
</dbReference>
<reference evidence="1 2" key="1">
    <citation type="journal article" date="2019" name="Sci. Rep.">
        <title>Orb-weaving spider Araneus ventricosus genome elucidates the spidroin gene catalogue.</title>
        <authorList>
            <person name="Kono N."/>
            <person name="Nakamura H."/>
            <person name="Ohtoshi R."/>
            <person name="Moran D.A.P."/>
            <person name="Shinohara A."/>
            <person name="Yoshida Y."/>
            <person name="Fujiwara M."/>
            <person name="Mori M."/>
            <person name="Tomita M."/>
            <person name="Arakawa K."/>
        </authorList>
    </citation>
    <scope>NUCLEOTIDE SEQUENCE [LARGE SCALE GENOMIC DNA]</scope>
</reference>
<evidence type="ECO:0000313" key="1">
    <source>
        <dbReference type="EMBL" id="GBL89246.1"/>
    </source>
</evidence>
<evidence type="ECO:0000313" key="2">
    <source>
        <dbReference type="Proteomes" id="UP000499080"/>
    </source>
</evidence>
<dbReference type="AlphaFoldDB" id="A0A4Y2BD68"/>
<dbReference type="EMBL" id="BGPR01000064">
    <property type="protein sequence ID" value="GBL89246.1"/>
    <property type="molecule type" value="Genomic_DNA"/>
</dbReference>
<protein>
    <submittedName>
        <fullName evidence="1">Uncharacterized protein</fullName>
    </submittedName>
</protein>
<dbReference type="Proteomes" id="UP000499080">
    <property type="component" value="Unassembled WGS sequence"/>
</dbReference>
<accession>A0A4Y2BD68</accession>
<organism evidence="1 2">
    <name type="scientific">Araneus ventricosus</name>
    <name type="common">Orbweaver spider</name>
    <name type="synonym">Epeira ventricosa</name>
    <dbReference type="NCBI Taxonomy" id="182803"/>
    <lineage>
        <taxon>Eukaryota</taxon>
        <taxon>Metazoa</taxon>
        <taxon>Ecdysozoa</taxon>
        <taxon>Arthropoda</taxon>
        <taxon>Chelicerata</taxon>
        <taxon>Arachnida</taxon>
        <taxon>Araneae</taxon>
        <taxon>Araneomorphae</taxon>
        <taxon>Entelegynae</taxon>
        <taxon>Araneoidea</taxon>
        <taxon>Araneidae</taxon>
        <taxon>Araneus</taxon>
    </lineage>
</organism>
<gene>
    <name evidence="1" type="ORF">AVEN_225792_1</name>
</gene>
<keyword evidence="2" id="KW-1185">Reference proteome</keyword>
<name>A0A4Y2BD68_ARAVE</name>
<sequence>MVPENARTMKRDQKRNHHQSIVLVGCTDENIVARISVSKHIEHPPFLVINNLLLVISFNERIPENMRTMAMKRGQKRYHHQPIVLLIKLSSGCT</sequence>